<dbReference type="EMBL" id="JAAMOB010000021">
    <property type="protein sequence ID" value="KAF4098610.1"/>
    <property type="molecule type" value="Genomic_DNA"/>
</dbReference>
<accession>A0A7J6BUD4</accession>
<proteinExistence type="predicted"/>
<dbReference type="AlphaFoldDB" id="A0A7J6BUD4"/>
<keyword evidence="2" id="KW-1185">Reference proteome</keyword>
<organism evidence="1 2">
    <name type="scientific">Onychostoma macrolepis</name>
    <dbReference type="NCBI Taxonomy" id="369639"/>
    <lineage>
        <taxon>Eukaryota</taxon>
        <taxon>Metazoa</taxon>
        <taxon>Chordata</taxon>
        <taxon>Craniata</taxon>
        <taxon>Vertebrata</taxon>
        <taxon>Euteleostomi</taxon>
        <taxon>Actinopterygii</taxon>
        <taxon>Neopterygii</taxon>
        <taxon>Teleostei</taxon>
        <taxon>Ostariophysi</taxon>
        <taxon>Cypriniformes</taxon>
        <taxon>Cyprinidae</taxon>
        <taxon>Acrossocheilinae</taxon>
        <taxon>Onychostoma</taxon>
    </lineage>
</organism>
<reference evidence="1 2" key="1">
    <citation type="submission" date="2020-04" db="EMBL/GenBank/DDBJ databases">
        <title>Chromosome-level genome assembly of a cyprinid fish Onychostoma macrolepis by integration of Nanopore Sequencing, Bionano and Hi-C technology.</title>
        <authorList>
            <person name="Wang D."/>
        </authorList>
    </citation>
    <scope>NUCLEOTIDE SEQUENCE [LARGE SCALE GENOMIC DNA]</scope>
    <source>
        <strain evidence="1">SWU-2019</strain>
        <tissue evidence="1">Muscle</tissue>
    </source>
</reference>
<comment type="caution">
    <text evidence="1">The sequence shown here is derived from an EMBL/GenBank/DDBJ whole genome shotgun (WGS) entry which is preliminary data.</text>
</comment>
<dbReference type="Proteomes" id="UP000579812">
    <property type="component" value="Unassembled WGS sequence"/>
</dbReference>
<evidence type="ECO:0000313" key="1">
    <source>
        <dbReference type="EMBL" id="KAF4098610.1"/>
    </source>
</evidence>
<name>A0A7J6BUD4_9TELE</name>
<evidence type="ECO:0000313" key="2">
    <source>
        <dbReference type="Proteomes" id="UP000579812"/>
    </source>
</evidence>
<gene>
    <name evidence="1" type="ORF">G5714_020640</name>
</gene>
<protein>
    <submittedName>
        <fullName evidence="1">Uncharacterized protein</fullName>
    </submittedName>
</protein>
<sequence length="128" mass="14130">MATYLSSDIKDRFSTETYESVCPLSVVDLKDSGDELMPTKCPHSSHPSNLQDRTSARLLTSPFHGRAESRVQIPELRVPMSPQMPRGPLSKHAAPASEWLPLGSSLIHTIPAPHQRLPCLEDTALLFT</sequence>